<dbReference type="Gene3D" id="3.20.20.80">
    <property type="entry name" value="Glycosidases"/>
    <property type="match status" value="1"/>
</dbReference>
<feature type="chain" id="PRO_5009522683" evidence="1">
    <location>
        <begin position="29"/>
        <end position="676"/>
    </location>
</feature>
<proteinExistence type="predicted"/>
<name>A0A1F5YX89_9BACT</name>
<protein>
    <submittedName>
        <fullName evidence="2">Uncharacterized protein</fullName>
    </submittedName>
</protein>
<reference evidence="2 3" key="1">
    <citation type="journal article" date="2016" name="Nat. Commun.">
        <title>Thousands of microbial genomes shed light on interconnected biogeochemical processes in an aquifer system.</title>
        <authorList>
            <person name="Anantharaman K."/>
            <person name="Brown C.T."/>
            <person name="Hug L.A."/>
            <person name="Sharon I."/>
            <person name="Castelle C.J."/>
            <person name="Probst A.J."/>
            <person name="Thomas B.C."/>
            <person name="Singh A."/>
            <person name="Wilkins M.J."/>
            <person name="Karaoz U."/>
            <person name="Brodie E.L."/>
            <person name="Williams K.H."/>
            <person name="Hubbard S.S."/>
            <person name="Banfield J.F."/>
        </authorList>
    </citation>
    <scope>NUCLEOTIDE SEQUENCE [LARGE SCALE GENOMIC DNA]</scope>
</reference>
<gene>
    <name evidence="2" type="ORF">A3F83_12980</name>
</gene>
<evidence type="ECO:0000313" key="3">
    <source>
        <dbReference type="Proteomes" id="UP000179129"/>
    </source>
</evidence>
<evidence type="ECO:0000256" key="1">
    <source>
        <dbReference type="SAM" id="SignalP"/>
    </source>
</evidence>
<feature type="signal peptide" evidence="1">
    <location>
        <begin position="1"/>
        <end position="28"/>
    </location>
</feature>
<accession>A0A1F5YX89</accession>
<keyword evidence="1" id="KW-0732">Signal</keyword>
<sequence>MFKLDRLKLRSFNLPLVSFLLASVSAAAAQSYKIESKDLQATLELSTLSLDVRHLSAGVTWRMSREGDKEFVYEEQGQIHEVSLADSKKKVVTQLGRESLLVTLADFRLEILFSIDQASNELTFKLTPLEEDHRFKIKGIIYPRPYDVPLNSDSYSFFGHEQGYLIPGNWTQAEDVCNPIQFDDPQRFDLFGELMGHPTHWWDHQEWDQAGLIYGLRMALFGAVQPESGFLATVDDNCRMDNFIHVRHTPGKPTCYRIMWRPSLGAFSYPRTIRYYFEKDAGYVSLIKHFREYYRKLGYLKTLAEKNRENPNVEKLRGGINLRTQISRKDHRNFQWQLYNSFHRVGEMVEEFQRKVGYDRAALGFTGWQRYGHDQEYPDIMPPMMYAGGPEGLDSLARKVKALGYIFGLATDNYCDIALDSPSFDEEVTLKNSLGKYIRRSTWGAGVNSLICPVWAMRFLRRNFEVGRTDYPAVRGLLDTAAPQHYLLGNYVCNWECYDPRHPLTRNESRRAEGEIFDYFRQKGILLTIEHHNDWVVPWLVAARTRSAHEVAYGRDAEGRMVGVPIPLWQLAFHDCTYVAGDDYLHGLLWGAAAGMGLPVPEQQERIDRVLLAARLQRAVGWDEMTNHRFLSRDYTVQETTFSSGAKVWVDFKSGKFKIAGVEGISPEERQAQADR</sequence>
<dbReference type="Pfam" id="PF18952">
    <property type="entry name" value="DUF5696"/>
    <property type="match status" value="1"/>
</dbReference>
<dbReference type="AlphaFoldDB" id="A0A1F5YX89"/>
<dbReference type="InterPro" id="IPR043751">
    <property type="entry name" value="DUF5696"/>
</dbReference>
<organism evidence="2 3">
    <name type="scientific">Candidatus Glassbacteria bacterium RIFCSPLOWO2_12_FULL_58_11</name>
    <dbReference type="NCBI Taxonomy" id="1817867"/>
    <lineage>
        <taxon>Bacteria</taxon>
        <taxon>Candidatus Glassiibacteriota</taxon>
    </lineage>
</organism>
<evidence type="ECO:0000313" key="2">
    <source>
        <dbReference type="EMBL" id="OGG04694.1"/>
    </source>
</evidence>
<dbReference type="EMBL" id="MFIX01000098">
    <property type="protein sequence ID" value="OGG04694.1"/>
    <property type="molecule type" value="Genomic_DNA"/>
</dbReference>
<dbReference type="Proteomes" id="UP000179129">
    <property type="component" value="Unassembled WGS sequence"/>
</dbReference>
<comment type="caution">
    <text evidence="2">The sequence shown here is derived from an EMBL/GenBank/DDBJ whole genome shotgun (WGS) entry which is preliminary data.</text>
</comment>